<sequence>MNRTYRIVFNRSAGLWQVVSEHVRGQGKGGRHASRSARRRLPFMAMLLAALGAAGQAQAGPMVTFTGDTTFAPYSGPNLVAFAPLYVGISGVGTLTAADGGQVTISPGYTVILADSASAQGTINIGAAPGAAPVGAGFLATSLLEFGAGTGTLNFNTNSFHDFGAALVSRDAGTHQLNHYAGSTRLVGDSSGFVGKTTVTGGSLQILNILGTTEGRIDAGQAPGATARVSVFSPGSTWALTDNLFVGGAGLGELSISSTGTVSNQFATVAAQQNGAAKVTVSDVGSLWSNRATLLVGTEGGMGSVSILAGGYVTSVDGVVGREEDGSGVFLVSGRGSAWTNSGELRVGDVYGRGILSIEAGGFVSNKDSYVGSVNGNGSVVVRGAGSIWDNSGAMILGFGTGLGAGTLTIAQGGAVNVGANGGGTVSLAQDRFFIFPTTGTINIGAAAGQPAVGAGTLNASAIQFGAGIATVNFNHTEPAYTFSTRLLSTGAGTHSLNQIAGTTLLTGANSSFRGRTTVSGGKLVVLGQLGGSAAVTGGVLQYGDGATGAANTLSGNLNVSGAGSTLAVHRGATLAVTGDVEMADGTVLDLMAGTGSPLLQANKLTLGDGVVFRLSGIADKSGLNTVLIEAPTGGIDGDFGAVSVGGFTGEVDYLTVNTRKSADNKQYLATYGLSWTANNNLAHGTFTLADASNRFTLGVPLSDQAANAAAGWDGKSLTKAGAGTLVLQGANTYSGGTAIVGGTLQVDRDANLGAAAGGLRFGEGTLATTASFDTARAVTLAQSGRFDVAADTTLGLTGAVSGAGALVKSGAGTMVLSGNNSHGGGTTIASGTLQIDRDANLGATAGGLAFGDGTLAATATFDIARTVALAQSGRFDVATGATLGLTGAVSGAGALAKSGGGTLVLSGNNSYSGGTTIAAGTLQVASDANLGAASGGVAFSGGTLAASASFDTARAMTLTQAGRFEVAGGATLGLVGAVSGNADLIKTGAGTLRLDNAGNAYGNTQIQEGALIGNAGSIRGNVDNNGTLVFDQGANATFGGAISGGGALVKNGAGTLGLTGDSSGFTGSTTVLGGRLALNGKLGGALTIGQGGVLGGRGTIGSGAGSVVTVAAGGTLAPGNSIGTLTVDGNLVIENGARYAVETNPQGADADLIHVTGNATINGGSVAHIGIGGGYGLRSVYTILAADGTLSGRFDTVTSDYAFLTPKLGYDYGAGRVSLELTRNGTAMASAANTRNQNAAAGAIDSIGMAAGNGLYDAIAVLPDDRDLLRSSFDQLSGEIHASAKTVLLEDSRYVRDAANERLRSAAGAVGASAAPVLASAGGGARLAPATAMGPASWIQGLGSWRQTDGDGNAAQVKSSTGGFLLGADAPVSDAWRLGLMAGYTRTDFDVRDRASSGDSDNYHLGAYGGGQWGALGLRGGLAYSWHDIATRRSVSMPGYSDRLKANYDGRTVQAFADLSYRIDTSVAAFEPFANLAYVNLKTDGYNESGGAAALRASSQTTETTYTTLGSRVMSGFELGGAQATARGSLGWRYAFGDLKPTATQAFSAGDAFTVAGVPIAKNSAVLEAGLDVQVSRKVSFDLSYQGQLASGAQDHGVRAGVSVRF</sequence>
<dbReference type="RefSeq" id="WP_118931356.1">
    <property type="nucleotide sequence ID" value="NZ_CP061008.1"/>
</dbReference>
<dbReference type="Proteomes" id="UP000285324">
    <property type="component" value="Unassembled WGS sequence"/>
</dbReference>
<gene>
    <name evidence="4" type="ORF">DY367_00685</name>
</gene>
<accession>A0A424WKG9</accession>
<dbReference type="NCBIfam" id="TIGR02601">
    <property type="entry name" value="autotrns_rpt"/>
    <property type="match status" value="5"/>
</dbReference>
<dbReference type="InterPro" id="IPR051551">
    <property type="entry name" value="Autotransporter_adhesion"/>
</dbReference>
<dbReference type="GO" id="GO:0019867">
    <property type="term" value="C:outer membrane"/>
    <property type="evidence" value="ECO:0007669"/>
    <property type="project" value="InterPro"/>
</dbReference>
<dbReference type="NCBIfam" id="TIGR04393">
    <property type="entry name" value="rpt_T5SS_PEPC"/>
    <property type="match status" value="4"/>
</dbReference>
<dbReference type="InterPro" id="IPR012332">
    <property type="entry name" value="Autotransporter_pectin_lyase_C"/>
</dbReference>
<dbReference type="PANTHER" id="PTHR35037:SF3">
    <property type="entry name" value="C-TERMINAL REGION OF AIDA-LIKE PROTEIN"/>
    <property type="match status" value="1"/>
</dbReference>
<dbReference type="SUPFAM" id="SSF51126">
    <property type="entry name" value="Pectin lyase-like"/>
    <property type="match status" value="2"/>
</dbReference>
<dbReference type="NCBIfam" id="TIGR01414">
    <property type="entry name" value="autotrans_barl"/>
    <property type="match status" value="1"/>
</dbReference>
<dbReference type="Gene3D" id="2.160.20.20">
    <property type="match status" value="3"/>
</dbReference>
<dbReference type="Gene3D" id="2.40.128.130">
    <property type="entry name" value="Autotransporter beta-domain"/>
    <property type="match status" value="1"/>
</dbReference>
<keyword evidence="1" id="KW-0732">Signal</keyword>
<proteinExistence type="predicted"/>
<name>A0A424WKG9_ALCXX</name>
<evidence type="ECO:0000313" key="4">
    <source>
        <dbReference type="EMBL" id="RPJ93766.1"/>
    </source>
</evidence>
<evidence type="ECO:0000256" key="1">
    <source>
        <dbReference type="ARBA" id="ARBA00022729"/>
    </source>
</evidence>
<reference evidence="4 5" key="1">
    <citation type="submission" date="2018-08" db="EMBL/GenBank/DDBJ databases">
        <title>Achromobacter xylosoxidans Genome sequencing and assembly.</title>
        <authorList>
            <person name="Wang R."/>
            <person name="Rensing C."/>
            <person name="Li Y."/>
        </authorList>
    </citation>
    <scope>NUCLEOTIDE SEQUENCE [LARGE SCALE GENOMIC DNA]</scope>
    <source>
        <strain evidence="4 5">GD003A</strain>
    </source>
</reference>
<dbReference type="Pfam" id="PF12951">
    <property type="entry name" value="PATR"/>
    <property type="match status" value="7"/>
</dbReference>
<dbReference type="Pfam" id="PF03797">
    <property type="entry name" value="Autotransporter"/>
    <property type="match status" value="1"/>
</dbReference>
<dbReference type="InterPro" id="IPR005546">
    <property type="entry name" value="Autotransporte_beta"/>
</dbReference>
<protein>
    <submittedName>
        <fullName evidence="4">Autotransporter outer membrane beta-barrel domain-containing protein</fullName>
    </submittedName>
</protein>
<evidence type="ECO:0000256" key="2">
    <source>
        <dbReference type="ARBA" id="ARBA00023026"/>
    </source>
</evidence>
<dbReference type="InterPro" id="IPR024973">
    <property type="entry name" value="ESPR"/>
</dbReference>
<dbReference type="InterPro" id="IPR013425">
    <property type="entry name" value="Autotrns_rpt"/>
</dbReference>
<evidence type="ECO:0000313" key="5">
    <source>
        <dbReference type="Proteomes" id="UP000285324"/>
    </source>
</evidence>
<dbReference type="Pfam" id="PF13018">
    <property type="entry name" value="ESPR"/>
    <property type="match status" value="1"/>
</dbReference>
<feature type="domain" description="Autotransporter" evidence="3">
    <location>
        <begin position="1331"/>
        <end position="1607"/>
    </location>
</feature>
<evidence type="ECO:0000259" key="3">
    <source>
        <dbReference type="PROSITE" id="PS51208"/>
    </source>
</evidence>
<dbReference type="PROSITE" id="PS51208">
    <property type="entry name" value="AUTOTRANSPORTER"/>
    <property type="match status" value="1"/>
</dbReference>
<dbReference type="OrthoDB" id="5760545at2"/>
<dbReference type="InterPro" id="IPR006315">
    <property type="entry name" value="OM_autotransptr_brl_dom"/>
</dbReference>
<comment type="caution">
    <text evidence="4">The sequence shown here is derived from an EMBL/GenBank/DDBJ whole genome shotgun (WGS) entry which is preliminary data.</text>
</comment>
<dbReference type="SUPFAM" id="SSF103515">
    <property type="entry name" value="Autotransporter"/>
    <property type="match status" value="1"/>
</dbReference>
<dbReference type="InterPro" id="IPR030895">
    <property type="entry name" value="T5SS_PEPC_rpt"/>
</dbReference>
<dbReference type="InterPro" id="IPR036709">
    <property type="entry name" value="Autotransporte_beta_dom_sf"/>
</dbReference>
<dbReference type="PANTHER" id="PTHR35037">
    <property type="entry name" value="C-TERMINAL REGION OF AIDA-LIKE PROTEIN"/>
    <property type="match status" value="1"/>
</dbReference>
<dbReference type="EMBL" id="QVXO01000001">
    <property type="protein sequence ID" value="RPJ93766.1"/>
    <property type="molecule type" value="Genomic_DNA"/>
</dbReference>
<organism evidence="4 5">
    <name type="scientific">Alcaligenes xylosoxydans xylosoxydans</name>
    <name type="common">Achromobacter xylosoxidans</name>
    <dbReference type="NCBI Taxonomy" id="85698"/>
    <lineage>
        <taxon>Bacteria</taxon>
        <taxon>Pseudomonadati</taxon>
        <taxon>Pseudomonadota</taxon>
        <taxon>Betaproteobacteria</taxon>
        <taxon>Burkholderiales</taxon>
        <taxon>Alcaligenaceae</taxon>
        <taxon>Achromobacter</taxon>
    </lineage>
</organism>
<keyword evidence="2" id="KW-0843">Virulence</keyword>
<dbReference type="InterPro" id="IPR011050">
    <property type="entry name" value="Pectin_lyase_fold/virulence"/>
</dbReference>
<dbReference type="SMART" id="SM00869">
    <property type="entry name" value="Autotransporter"/>
    <property type="match status" value="1"/>
</dbReference>